<dbReference type="Pfam" id="PF01553">
    <property type="entry name" value="Acyltransferase"/>
    <property type="match status" value="1"/>
</dbReference>
<reference evidence="8 9" key="1">
    <citation type="journal article" date="2018" name="Vet. Microbiol.">
        <title>Clonal diversity and geographic distribution of methicillin-resistant Staphylococcus pseudintermedius from Australian animals: Discovery of novel sequence types.</title>
        <authorList>
            <person name="Worthing K.A."/>
            <person name="Abraham S."/>
            <person name="Coombs G.W."/>
            <person name="Pang S."/>
            <person name="Saputra S."/>
            <person name="Jordan D."/>
            <person name="Trott D.J."/>
            <person name="Norris J.M."/>
        </authorList>
    </citation>
    <scope>NUCLEOTIDE SEQUENCE [LARGE SCALE GENOMIC DNA]</scope>
    <source>
        <strain evidence="5 9">ST525 1</strain>
        <strain evidence="6 8">ST71 3</strain>
    </source>
</reference>
<dbReference type="GO" id="GO:0006654">
    <property type="term" value="P:phosphatidic acid biosynthetic process"/>
    <property type="evidence" value="ECO:0007669"/>
    <property type="project" value="TreeGrafter"/>
</dbReference>
<dbReference type="STRING" id="937773.SPSINT_1495"/>
<evidence type="ECO:0000313" key="7">
    <source>
        <dbReference type="EMBL" id="REA83194.1"/>
    </source>
</evidence>
<proteinExistence type="predicted"/>
<feature type="domain" description="Phospholipid/glycerol acyltransferase" evidence="3">
    <location>
        <begin position="35"/>
        <end position="146"/>
    </location>
</feature>
<dbReference type="SUPFAM" id="SSF69593">
    <property type="entry name" value="Glycerol-3-phosphate (1)-acyltransferase"/>
    <property type="match status" value="1"/>
</dbReference>
<keyword evidence="2 5" id="KW-0012">Acyltransferase</keyword>
<dbReference type="CDD" id="cd07989">
    <property type="entry name" value="LPLAT_AGPAT-like"/>
    <property type="match status" value="1"/>
</dbReference>
<reference evidence="10" key="3">
    <citation type="journal article" date="2018" name="Vet. Microbiol.">
        <title>Molecular epidemiology of methicillin-resistant staphylococci amongst veterinary personnel, personnel-owned pets, patients and the hospital environment of two companion animal veterinary hospitals.</title>
        <authorList>
            <person name="Worthing K.A."/>
            <person name="Brown J."/>
            <person name="Gerber L."/>
            <person name="Abraham S."/>
            <person name="Trott D."/>
            <person name="Norris J.M."/>
        </authorList>
    </citation>
    <scope>NUCLEOTIDE SEQUENCE [LARGE SCALE GENOMIC DNA]</scope>
    <source>
        <strain evidence="10">ST496-2</strain>
    </source>
</reference>
<sequence length="205" mass="23170">MLYHIIGKIIELIVVKVLKNLEVIGREHQPKTNRYVVTCNHESYNEIILLGVSLLPNQIHYMAKQELFKNKYFGGLLTRLNAFPVNRENPGPSTLKTPVKLLRDNKIVGIFPQGHRTTGETPLKRGAATIAILAKQPILPAAYVGPTKLLGLFTGKAYIKFGEPIDTTDLPKDLNRQEKVDYVTQQISARTKQLQDELNVYVRNK</sequence>
<dbReference type="RefSeq" id="WP_014613640.1">
    <property type="nucleotide sequence ID" value="NZ_AP019372.1"/>
</dbReference>
<dbReference type="InterPro" id="IPR002123">
    <property type="entry name" value="Plipid/glycerol_acylTrfase"/>
</dbReference>
<dbReference type="Proteomes" id="UP000246351">
    <property type="component" value="Unassembled WGS sequence"/>
</dbReference>
<comment type="caution">
    <text evidence="5">The sequence shown here is derived from an EMBL/GenBank/DDBJ whole genome shotgun (WGS) entry which is preliminary data.</text>
</comment>
<evidence type="ECO:0000313" key="9">
    <source>
        <dbReference type="Proteomes" id="UP000246800"/>
    </source>
</evidence>
<dbReference type="PANTHER" id="PTHR10434">
    <property type="entry name" value="1-ACYL-SN-GLYCEROL-3-PHOSPHATE ACYLTRANSFERASE"/>
    <property type="match status" value="1"/>
</dbReference>
<evidence type="ECO:0000313" key="11">
    <source>
        <dbReference type="Proteomes" id="UP000600220"/>
    </source>
</evidence>
<dbReference type="PANTHER" id="PTHR10434:SF40">
    <property type="entry name" value="1-ACYL-SN-GLYCEROL-3-PHOSPHATE ACYLTRANSFERASE"/>
    <property type="match status" value="1"/>
</dbReference>
<dbReference type="GeneID" id="93823118"/>
<keyword evidence="1 5" id="KW-0808">Transferase</keyword>
<dbReference type="Proteomes" id="UP000600220">
    <property type="component" value="Unassembled WGS sequence"/>
</dbReference>
<dbReference type="EMBL" id="QEIT01000053">
    <property type="protein sequence ID" value="PWZ73916.1"/>
    <property type="molecule type" value="Genomic_DNA"/>
</dbReference>
<keyword evidence="11" id="KW-1185">Reference proteome</keyword>
<evidence type="ECO:0000256" key="1">
    <source>
        <dbReference type="ARBA" id="ARBA00022679"/>
    </source>
</evidence>
<evidence type="ECO:0000259" key="3">
    <source>
        <dbReference type="SMART" id="SM00563"/>
    </source>
</evidence>
<evidence type="ECO:0000313" key="8">
    <source>
        <dbReference type="Proteomes" id="UP000246351"/>
    </source>
</evidence>
<dbReference type="SMART" id="SM00563">
    <property type="entry name" value="PlsC"/>
    <property type="match status" value="1"/>
</dbReference>
<accession>A0A166STM5</accession>
<dbReference type="GO" id="GO:0003841">
    <property type="term" value="F:1-acylglycerol-3-phosphate O-acyltransferase activity"/>
    <property type="evidence" value="ECO:0007669"/>
    <property type="project" value="TreeGrafter"/>
</dbReference>
<dbReference type="EMBL" id="QEIV01000217">
    <property type="protein sequence ID" value="PWZ99410.1"/>
    <property type="molecule type" value="Genomic_DNA"/>
</dbReference>
<dbReference type="OMA" id="IICANHR"/>
<evidence type="ECO:0000313" key="5">
    <source>
        <dbReference type="EMBL" id="PWZ73916.1"/>
    </source>
</evidence>
<organism evidence="5 9">
    <name type="scientific">Staphylococcus pseudintermedius</name>
    <dbReference type="NCBI Taxonomy" id="283734"/>
    <lineage>
        <taxon>Bacteria</taxon>
        <taxon>Bacillati</taxon>
        <taxon>Bacillota</taxon>
        <taxon>Bacilli</taxon>
        <taxon>Bacillales</taxon>
        <taxon>Staphylococcaceae</taxon>
        <taxon>Staphylococcus</taxon>
        <taxon>Staphylococcus intermedius group</taxon>
    </lineage>
</organism>
<dbReference type="AlphaFoldDB" id="A0A166STM5"/>
<dbReference type="Proteomes" id="UP000246800">
    <property type="component" value="Unassembled WGS sequence"/>
</dbReference>
<dbReference type="eggNOG" id="COG0204">
    <property type="taxonomic scope" value="Bacteria"/>
</dbReference>
<dbReference type="EMBL" id="QQPC01000015">
    <property type="protein sequence ID" value="REA83194.1"/>
    <property type="molecule type" value="Genomic_DNA"/>
</dbReference>
<name>A0A166STM5_STAPS</name>
<evidence type="ECO:0000313" key="10">
    <source>
        <dbReference type="Proteomes" id="UP000256409"/>
    </source>
</evidence>
<evidence type="ECO:0000313" key="6">
    <source>
        <dbReference type="EMBL" id="PWZ99410.1"/>
    </source>
</evidence>
<evidence type="ECO:0000313" key="4">
    <source>
        <dbReference type="EMBL" id="EGQ4384875.1"/>
    </source>
</evidence>
<dbReference type="EMBL" id="AAXKXX010000008">
    <property type="protein sequence ID" value="EGQ4384875.1"/>
    <property type="molecule type" value="Genomic_DNA"/>
</dbReference>
<reference evidence="7" key="2">
    <citation type="journal article" date="2018" name="Vet. Microbiol.">
        <title>Methicillin-resistant staphylococci amongst veterinary personnel, personnel-owned pets, patients and the hospital environment of two small animal veterinary hospitals.</title>
        <authorList>
            <person name="Worthing K.A."/>
            <person name="Brown J."/>
            <person name="Gerber L."/>
            <person name="Abraham S."/>
            <person name="Trott D."/>
            <person name="Norris J.M."/>
        </authorList>
    </citation>
    <scope>NUCLEOTIDE SEQUENCE</scope>
    <source>
        <strain evidence="7">ST496-2</strain>
    </source>
</reference>
<evidence type="ECO:0000256" key="2">
    <source>
        <dbReference type="ARBA" id="ARBA00023315"/>
    </source>
</evidence>
<dbReference type="OrthoDB" id="9803035at2"/>
<dbReference type="Proteomes" id="UP000256409">
    <property type="component" value="Unassembled WGS sequence"/>
</dbReference>
<gene>
    <name evidence="5" type="ORF">DD902_09710</name>
    <name evidence="6" type="ORF">DD924_02825</name>
    <name evidence="7" type="ORF">DV961_03600</name>
    <name evidence="4" type="ORF">EGV54_07170</name>
</gene>
<protein>
    <submittedName>
        <fullName evidence="5">1-acyl-sn-glycerol-3-phosphate acyltransferase</fullName>
    </submittedName>
</protein>
<reference evidence="4 11" key="4">
    <citation type="submission" date="2018-11" db="EMBL/GenBank/DDBJ databases">
        <authorList>
            <consortium name="Veterinary Laboratory Investigation and Response Network"/>
        </authorList>
    </citation>
    <scope>NUCLEOTIDE SEQUENCE [LARGE SCALE GENOMIC DNA]</scope>
    <source>
        <strain evidence="4 11">SPSE-18-VL-LA-PA-Ryan-0021</strain>
    </source>
</reference>